<evidence type="ECO:0000256" key="3">
    <source>
        <dbReference type="ARBA" id="ARBA00022475"/>
    </source>
</evidence>
<evidence type="ECO:0000256" key="6">
    <source>
        <dbReference type="ARBA" id="ARBA00023136"/>
    </source>
</evidence>
<feature type="transmembrane region" description="Helical" evidence="7">
    <location>
        <begin position="133"/>
        <end position="154"/>
    </location>
</feature>
<dbReference type="Pfam" id="PF00528">
    <property type="entry name" value="BPD_transp_1"/>
    <property type="match status" value="1"/>
</dbReference>
<keyword evidence="6 7" id="KW-0472">Membrane</keyword>
<evidence type="ECO:0000256" key="4">
    <source>
        <dbReference type="ARBA" id="ARBA00022692"/>
    </source>
</evidence>
<evidence type="ECO:0000256" key="2">
    <source>
        <dbReference type="ARBA" id="ARBA00022448"/>
    </source>
</evidence>
<dbReference type="PANTHER" id="PTHR30465:SF74">
    <property type="entry name" value="OLIGOPEPTIDE TRANSPORT SYSTEM PERMEASE PROTEIN OPPB"/>
    <property type="match status" value="1"/>
</dbReference>
<evidence type="ECO:0000259" key="8">
    <source>
        <dbReference type="PROSITE" id="PS50928"/>
    </source>
</evidence>
<feature type="transmembrane region" description="Helical" evidence="7">
    <location>
        <begin position="100"/>
        <end position="121"/>
    </location>
</feature>
<feature type="transmembrane region" description="Helical" evidence="7">
    <location>
        <begin position="9"/>
        <end position="30"/>
    </location>
</feature>
<reference evidence="9 10" key="1">
    <citation type="submission" date="2021-10" db="EMBL/GenBank/DDBJ databases">
        <title>Lutispora strain m25 sp. nov., a thermophilic, non-spore-forming bacterium isolated from a lab-scale methanogenic bioreactor digesting anaerobic sludge.</title>
        <authorList>
            <person name="El Houari A."/>
            <person name="Mcdonald J."/>
        </authorList>
    </citation>
    <scope>NUCLEOTIDE SEQUENCE [LARGE SCALE GENOMIC DNA]</scope>
    <source>
        <strain evidence="10">m25</strain>
    </source>
</reference>
<dbReference type="PROSITE" id="PS50928">
    <property type="entry name" value="ABC_TM1"/>
    <property type="match status" value="1"/>
</dbReference>
<comment type="caution">
    <text evidence="9">The sequence shown here is derived from an EMBL/GenBank/DDBJ whole genome shotgun (WGS) entry which is preliminary data.</text>
</comment>
<dbReference type="Pfam" id="PF19300">
    <property type="entry name" value="BPD_transp_1_N"/>
    <property type="match status" value="1"/>
</dbReference>
<keyword evidence="10" id="KW-1185">Reference proteome</keyword>
<name>A0ABT1NGM5_9FIRM</name>
<dbReference type="Gene3D" id="1.10.3720.10">
    <property type="entry name" value="MetI-like"/>
    <property type="match status" value="1"/>
</dbReference>
<dbReference type="Proteomes" id="UP001651880">
    <property type="component" value="Unassembled WGS sequence"/>
</dbReference>
<dbReference type="InterPro" id="IPR000515">
    <property type="entry name" value="MetI-like"/>
</dbReference>
<evidence type="ECO:0000313" key="9">
    <source>
        <dbReference type="EMBL" id="MCQ1530384.1"/>
    </source>
</evidence>
<sequence>MVKYIGKKLLYAFITIWIVVSATFFMMQAIPGDPFMNEKRVIPEIKENLRKYYGLDKPLHEQYFIYMKNLMTGKLGMSFQYKNRTVNEIITNGFPISASLGMRALIVGLIAGISLGVIAALNHNKGWDRFSIFVAIIGVSIPGFVIAALLQWVLGVKLRVLPVAQWKSFAHTIMPTFSLSLGLIANLARFMRSSMLDVVGQDYIKTAKAKGLSPFEIVWRHQLRNAILPVITILGPWIAVIITGTFVIETVFAIPGLGKFYVQSINMQDYTLITGITAFFGSILVLMNMFVDIAYGLIDPRIRISKRSS</sequence>
<dbReference type="CDD" id="cd06261">
    <property type="entry name" value="TM_PBP2"/>
    <property type="match status" value="1"/>
</dbReference>
<keyword evidence="2 7" id="KW-0813">Transport</keyword>
<comment type="similarity">
    <text evidence="7">Belongs to the binding-protein-dependent transport system permease family.</text>
</comment>
<dbReference type="EMBL" id="JAJEKE010000011">
    <property type="protein sequence ID" value="MCQ1530384.1"/>
    <property type="molecule type" value="Genomic_DNA"/>
</dbReference>
<accession>A0ABT1NGM5</accession>
<evidence type="ECO:0000256" key="5">
    <source>
        <dbReference type="ARBA" id="ARBA00022989"/>
    </source>
</evidence>
<protein>
    <submittedName>
        <fullName evidence="9">ABC transporter permease</fullName>
    </submittedName>
</protein>
<dbReference type="SUPFAM" id="SSF161098">
    <property type="entry name" value="MetI-like"/>
    <property type="match status" value="1"/>
</dbReference>
<dbReference type="InterPro" id="IPR045621">
    <property type="entry name" value="BPD_transp_1_N"/>
</dbReference>
<dbReference type="RefSeq" id="WP_255227961.1">
    <property type="nucleotide sequence ID" value="NZ_JAJEKE010000011.1"/>
</dbReference>
<feature type="transmembrane region" description="Helical" evidence="7">
    <location>
        <begin position="226"/>
        <end position="252"/>
    </location>
</feature>
<organism evidence="9 10">
    <name type="scientific">Lutispora saccharofermentans</name>
    <dbReference type="NCBI Taxonomy" id="3024236"/>
    <lineage>
        <taxon>Bacteria</taxon>
        <taxon>Bacillati</taxon>
        <taxon>Bacillota</taxon>
        <taxon>Clostridia</taxon>
        <taxon>Lutisporales</taxon>
        <taxon>Lutisporaceae</taxon>
        <taxon>Lutispora</taxon>
    </lineage>
</organism>
<dbReference type="PANTHER" id="PTHR30465">
    <property type="entry name" value="INNER MEMBRANE ABC TRANSPORTER"/>
    <property type="match status" value="1"/>
</dbReference>
<comment type="subcellular location">
    <subcellularLocation>
        <location evidence="1 7">Cell membrane</location>
        <topology evidence="1 7">Multi-pass membrane protein</topology>
    </subcellularLocation>
</comment>
<proteinExistence type="inferred from homology"/>
<keyword evidence="5 7" id="KW-1133">Transmembrane helix</keyword>
<feature type="transmembrane region" description="Helical" evidence="7">
    <location>
        <begin position="169"/>
        <end position="188"/>
    </location>
</feature>
<evidence type="ECO:0000313" key="10">
    <source>
        <dbReference type="Proteomes" id="UP001651880"/>
    </source>
</evidence>
<feature type="domain" description="ABC transmembrane type-1" evidence="8">
    <location>
        <begin position="94"/>
        <end position="295"/>
    </location>
</feature>
<keyword evidence="3" id="KW-1003">Cell membrane</keyword>
<feature type="transmembrane region" description="Helical" evidence="7">
    <location>
        <begin position="272"/>
        <end position="298"/>
    </location>
</feature>
<gene>
    <name evidence="9" type="ORF">LJD61_12595</name>
</gene>
<keyword evidence="4 7" id="KW-0812">Transmembrane</keyword>
<evidence type="ECO:0000256" key="7">
    <source>
        <dbReference type="RuleBase" id="RU363032"/>
    </source>
</evidence>
<evidence type="ECO:0000256" key="1">
    <source>
        <dbReference type="ARBA" id="ARBA00004651"/>
    </source>
</evidence>
<dbReference type="InterPro" id="IPR035906">
    <property type="entry name" value="MetI-like_sf"/>
</dbReference>